<dbReference type="Pfam" id="PF07716">
    <property type="entry name" value="bZIP_2"/>
    <property type="match status" value="1"/>
</dbReference>
<protein>
    <recommendedName>
        <fullName evidence="7">BZIP domain-containing protein</fullName>
    </recommendedName>
</protein>
<feature type="compositionally biased region" description="Polar residues" evidence="6">
    <location>
        <begin position="538"/>
        <end position="548"/>
    </location>
</feature>
<keyword evidence="9" id="KW-1185">Reference proteome</keyword>
<feature type="compositionally biased region" description="Low complexity" evidence="6">
    <location>
        <begin position="457"/>
        <end position="466"/>
    </location>
</feature>
<dbReference type="CDD" id="cd14705">
    <property type="entry name" value="bZIP_Zip1"/>
    <property type="match status" value="1"/>
</dbReference>
<feature type="compositionally biased region" description="Polar residues" evidence="6">
    <location>
        <begin position="328"/>
        <end position="340"/>
    </location>
</feature>
<comment type="subcellular location">
    <subcellularLocation>
        <location evidence="1">Nucleus</location>
    </subcellularLocation>
</comment>
<dbReference type="PROSITE" id="PS00036">
    <property type="entry name" value="BZIP_BASIC"/>
    <property type="match status" value="1"/>
</dbReference>
<proteinExistence type="predicted"/>
<evidence type="ECO:0000256" key="1">
    <source>
        <dbReference type="ARBA" id="ARBA00004123"/>
    </source>
</evidence>
<dbReference type="GO" id="GO:0005634">
    <property type="term" value="C:nucleus"/>
    <property type="evidence" value="ECO:0007669"/>
    <property type="project" value="UniProtKB-SubCell"/>
</dbReference>
<feature type="compositionally biased region" description="Pro residues" evidence="6">
    <location>
        <begin position="243"/>
        <end position="253"/>
    </location>
</feature>
<evidence type="ECO:0000256" key="2">
    <source>
        <dbReference type="ARBA" id="ARBA00023015"/>
    </source>
</evidence>
<evidence type="ECO:0000256" key="4">
    <source>
        <dbReference type="ARBA" id="ARBA00023163"/>
    </source>
</evidence>
<feature type="region of interest" description="Disordered" evidence="6">
    <location>
        <begin position="374"/>
        <end position="417"/>
    </location>
</feature>
<accession>A0A9P8RN47</accession>
<feature type="region of interest" description="Disordered" evidence="6">
    <location>
        <begin position="121"/>
        <end position="209"/>
    </location>
</feature>
<keyword evidence="4" id="KW-0804">Transcription</keyword>
<dbReference type="PANTHER" id="PTHR13044">
    <property type="entry name" value="ACTIVATING TRANSCRIPTION FACTOR ATF 4/5"/>
    <property type="match status" value="1"/>
</dbReference>
<feature type="region of interest" description="Disordered" evidence="6">
    <location>
        <begin position="237"/>
        <end position="357"/>
    </location>
</feature>
<dbReference type="EMBL" id="JAGHQM010000861">
    <property type="protein sequence ID" value="KAH0558389.1"/>
    <property type="molecule type" value="Genomic_DNA"/>
</dbReference>
<feature type="compositionally biased region" description="Low complexity" evidence="6">
    <location>
        <begin position="342"/>
        <end position="357"/>
    </location>
</feature>
<dbReference type="Gene3D" id="1.20.5.170">
    <property type="match status" value="1"/>
</dbReference>
<dbReference type="PANTHER" id="PTHR13044:SF14">
    <property type="entry name" value="CRYPTOCEPHAL, ISOFORM A"/>
    <property type="match status" value="1"/>
</dbReference>
<feature type="region of interest" description="Disordered" evidence="6">
    <location>
        <begin position="509"/>
        <end position="583"/>
    </location>
</feature>
<evidence type="ECO:0000256" key="5">
    <source>
        <dbReference type="ARBA" id="ARBA00023242"/>
    </source>
</evidence>
<gene>
    <name evidence="8" type="ORF">GP486_004953</name>
</gene>
<feature type="domain" description="BZIP" evidence="7">
    <location>
        <begin position="391"/>
        <end position="405"/>
    </location>
</feature>
<feature type="region of interest" description="Disordered" evidence="6">
    <location>
        <begin position="44"/>
        <end position="71"/>
    </location>
</feature>
<reference evidence="8" key="1">
    <citation type="submission" date="2021-03" db="EMBL/GenBank/DDBJ databases">
        <title>Comparative genomics and phylogenomic investigation of the class Geoglossomycetes provide insights into ecological specialization and systematics.</title>
        <authorList>
            <person name="Melie T."/>
            <person name="Pirro S."/>
            <person name="Miller A.N."/>
            <person name="Quandt A."/>
        </authorList>
    </citation>
    <scope>NUCLEOTIDE SEQUENCE</scope>
    <source>
        <strain evidence="8">CAQ_001_2017</strain>
    </source>
</reference>
<organism evidence="8 9">
    <name type="scientific">Trichoglossum hirsutum</name>
    <dbReference type="NCBI Taxonomy" id="265104"/>
    <lineage>
        <taxon>Eukaryota</taxon>
        <taxon>Fungi</taxon>
        <taxon>Dikarya</taxon>
        <taxon>Ascomycota</taxon>
        <taxon>Pezizomycotina</taxon>
        <taxon>Geoglossomycetes</taxon>
        <taxon>Geoglossales</taxon>
        <taxon>Geoglossaceae</taxon>
        <taxon>Trichoglossum</taxon>
    </lineage>
</organism>
<evidence type="ECO:0000259" key="7">
    <source>
        <dbReference type="PROSITE" id="PS00036"/>
    </source>
</evidence>
<dbReference type="AlphaFoldDB" id="A0A9P8RN47"/>
<dbReference type="Proteomes" id="UP000750711">
    <property type="component" value="Unassembled WGS sequence"/>
</dbReference>
<evidence type="ECO:0000313" key="9">
    <source>
        <dbReference type="Proteomes" id="UP000750711"/>
    </source>
</evidence>
<dbReference type="InterPro" id="IPR004827">
    <property type="entry name" value="bZIP"/>
</dbReference>
<keyword evidence="2" id="KW-0805">Transcription regulation</keyword>
<keyword evidence="5" id="KW-0539">Nucleus</keyword>
<sequence>MTVKELYAKLQNSLPHYAGPNGHRNTGEEGGDVKCSTCGSKDCGHGDPMLQRKSAVGPSSNSTDGSRGEVVPAAGDTSAVELEALYTGQNPRQASERLEHASMGTFAQNVAIGALNQRPSRLDVNRILNPTPPGESDTKKSRRRSASHLDSPSPSGVAHRSSKLPRPPTTDVSPEVLETPPPSTHTHPGTLGRRILTPRSPGLRAASMGRPSISGLISVQQSPFLPRSGGVYPMEHGVSGAPELPPVPTPPAVQQPHSASSYGFPPVAPTPPIPSRRASSVALQMAQSQAASPSTSYSSFSQPSHTSPASHFRPLASQELQTAYPHPSQFSSRGTHQGSGRSTGSPPESSYSSAPGSWQQNKYQLYFGSGEQGSIPVPVDIHAASKQADEKRKRNAGASARFRARRKEKEREASHTIAKLEQQIRELTEERDLFRIERDFYHSERNYFRSLLYGTPQQQQQQQQQQGHLPPRPISPRLRSNRQVQYVSVGAPTSSSPWVEDQGEDVMQRKSLRRADSHPSDHMPHLPDAKASLGGSPTGYTVTSATSDQRVDLTCSDSNSIPRNAPYNPFQSDTYNQGRRAAT</sequence>
<name>A0A9P8RN47_9PEZI</name>
<comment type="caution">
    <text evidence="8">The sequence shown here is derived from an EMBL/GenBank/DDBJ whole genome shotgun (WGS) entry which is preliminary data.</text>
</comment>
<dbReference type="GO" id="GO:0000977">
    <property type="term" value="F:RNA polymerase II transcription regulatory region sequence-specific DNA binding"/>
    <property type="evidence" value="ECO:0007669"/>
    <property type="project" value="TreeGrafter"/>
</dbReference>
<dbReference type="GO" id="GO:0001228">
    <property type="term" value="F:DNA-binding transcription activator activity, RNA polymerase II-specific"/>
    <property type="evidence" value="ECO:0007669"/>
    <property type="project" value="TreeGrafter"/>
</dbReference>
<evidence type="ECO:0000256" key="6">
    <source>
        <dbReference type="SAM" id="MobiDB-lite"/>
    </source>
</evidence>
<keyword evidence="3" id="KW-0238">DNA-binding</keyword>
<feature type="compositionally biased region" description="Low complexity" evidence="6">
    <location>
        <begin position="278"/>
        <end position="310"/>
    </location>
</feature>
<feature type="compositionally biased region" description="Basic and acidic residues" evidence="6">
    <location>
        <begin position="513"/>
        <end position="528"/>
    </location>
</feature>
<feature type="region of interest" description="Disordered" evidence="6">
    <location>
        <begin position="455"/>
        <end position="477"/>
    </location>
</feature>
<evidence type="ECO:0000256" key="3">
    <source>
        <dbReference type="ARBA" id="ARBA00023125"/>
    </source>
</evidence>
<evidence type="ECO:0000313" key="8">
    <source>
        <dbReference type="EMBL" id="KAH0558389.1"/>
    </source>
</evidence>